<sequence length="140" mass="16719">MVGSGPCKEVKHYIERELYDFEFNKRELEELKMDLTLEQLNQRMEEKFSANSSEECYSATEDTAMNLLTNKIIIRTERILNAIQRVIDRLYPDKRKFYEVFYRQGKSRQRTCIEVGISMATLYNWRNEIVKKTAKELGLF</sequence>
<proteinExistence type="predicted"/>
<organism evidence="1 2">
    <name type="scientific">Halarsenatibacter silvermanii</name>
    <dbReference type="NCBI Taxonomy" id="321763"/>
    <lineage>
        <taxon>Bacteria</taxon>
        <taxon>Bacillati</taxon>
        <taxon>Bacillota</taxon>
        <taxon>Clostridia</taxon>
        <taxon>Halanaerobiales</taxon>
        <taxon>Halarsenatibacteraceae</taxon>
        <taxon>Halarsenatibacter</taxon>
    </lineage>
</organism>
<name>A0A1G9R9J6_9FIRM</name>
<evidence type="ECO:0000313" key="1">
    <source>
        <dbReference type="EMBL" id="SDM19989.1"/>
    </source>
</evidence>
<dbReference type="InterPro" id="IPR006523">
    <property type="entry name" value="RinA"/>
</dbReference>
<reference evidence="1 2" key="1">
    <citation type="submission" date="2016-10" db="EMBL/GenBank/DDBJ databases">
        <authorList>
            <person name="de Groot N.N."/>
        </authorList>
    </citation>
    <scope>NUCLEOTIDE SEQUENCE [LARGE SCALE GENOMIC DNA]</scope>
    <source>
        <strain evidence="1 2">SLAS-1</strain>
    </source>
</reference>
<dbReference type="AlphaFoldDB" id="A0A1G9R9J6"/>
<dbReference type="OrthoDB" id="3242975at2"/>
<dbReference type="RefSeq" id="WP_089761312.1">
    <property type="nucleotide sequence ID" value="NZ_FNGO01000021.1"/>
</dbReference>
<protein>
    <submittedName>
        <fullName evidence="1">Phage transcriptional activator, RinA family</fullName>
    </submittedName>
</protein>
<dbReference type="STRING" id="321763.SAMN04488692_12111"/>
<dbReference type="EMBL" id="FNGO01000021">
    <property type="protein sequence ID" value="SDM19989.1"/>
    <property type="molecule type" value="Genomic_DNA"/>
</dbReference>
<dbReference type="Proteomes" id="UP000199476">
    <property type="component" value="Unassembled WGS sequence"/>
</dbReference>
<accession>A0A1G9R9J6</accession>
<evidence type="ECO:0000313" key="2">
    <source>
        <dbReference type="Proteomes" id="UP000199476"/>
    </source>
</evidence>
<keyword evidence="2" id="KW-1185">Reference proteome</keyword>
<dbReference type="NCBIfam" id="TIGR01636">
    <property type="entry name" value="phage_rinA"/>
    <property type="match status" value="1"/>
</dbReference>
<gene>
    <name evidence="1" type="ORF">SAMN04488692_12111</name>
</gene>